<evidence type="ECO:0000313" key="2">
    <source>
        <dbReference type="Proteomes" id="UP001239111"/>
    </source>
</evidence>
<dbReference type="EMBL" id="CM056742">
    <property type="protein sequence ID" value="KAJ8679682.1"/>
    <property type="molecule type" value="Genomic_DNA"/>
</dbReference>
<organism evidence="1 2">
    <name type="scientific">Eretmocerus hayati</name>
    <dbReference type="NCBI Taxonomy" id="131215"/>
    <lineage>
        <taxon>Eukaryota</taxon>
        <taxon>Metazoa</taxon>
        <taxon>Ecdysozoa</taxon>
        <taxon>Arthropoda</taxon>
        <taxon>Hexapoda</taxon>
        <taxon>Insecta</taxon>
        <taxon>Pterygota</taxon>
        <taxon>Neoptera</taxon>
        <taxon>Endopterygota</taxon>
        <taxon>Hymenoptera</taxon>
        <taxon>Apocrita</taxon>
        <taxon>Proctotrupomorpha</taxon>
        <taxon>Chalcidoidea</taxon>
        <taxon>Aphelinidae</taxon>
        <taxon>Aphelininae</taxon>
        <taxon>Eretmocerus</taxon>
    </lineage>
</organism>
<evidence type="ECO:0000313" key="1">
    <source>
        <dbReference type="EMBL" id="KAJ8679682.1"/>
    </source>
</evidence>
<sequence>MNLSDDESDYDEEKETVYVRNLEAEGALLAQNLLPTKSRRIYELAYAAFLKWHQDNQSQPITENLLLAYFQELSHTYSPPTLWSKWSMIKTLIKLRHNINIGDFLLLKTFLRNFNKAYKAKKAAVFQWIHIETFLRDADDYYYLIMKVVLIMGICGAMRCDEMTKLQTSDVKDMSPPNQTLNENNKKKFYYYVSIVDTKTYVPRTFVVGDIFYPILKKYVDLRQPIVAKDSRFFLFYSKGRCTKQPIGKNRFGDISKDIAGYLGLKNANDYTGHSYRRTAATLLSNSGANLAAVKALGGWLSDTTPQGYIEHSDHNRMQIFEGIVSANESLTAVPSSNSSPQPQLVPAKLFNFKTPLRTANARSSTKPTTSGSNGDQCGPKLISAHKVLSSTSKRRGTCTITSGSLSVVNSLASDTNLQGTSTTSVTSPLVPTTVTAHSENETTSKGSAHPNPSNILTAVQNNSLCGNEEFLDPGYLSEVFSEPMEPSSDSTNETSENQLIGNQTKKRKTICSNDKQPSNSIHDENYQSLDIESSFVQFQNCTIHNLTINKYVNPKAA</sequence>
<protein>
    <submittedName>
        <fullName evidence="1">Uncharacterized protein</fullName>
    </submittedName>
</protein>
<comment type="caution">
    <text evidence="1">The sequence shown here is derived from an EMBL/GenBank/DDBJ whole genome shotgun (WGS) entry which is preliminary data.</text>
</comment>
<gene>
    <name evidence="1" type="ORF">QAD02_015469</name>
</gene>
<proteinExistence type="predicted"/>
<keyword evidence="2" id="KW-1185">Reference proteome</keyword>
<reference evidence="1" key="1">
    <citation type="submission" date="2023-04" db="EMBL/GenBank/DDBJ databases">
        <title>A chromosome-level genome assembly of the parasitoid wasp Eretmocerus hayati.</title>
        <authorList>
            <person name="Zhong Y."/>
            <person name="Liu S."/>
            <person name="Liu Y."/>
        </authorList>
    </citation>
    <scope>NUCLEOTIDE SEQUENCE</scope>
    <source>
        <strain evidence="1">ZJU_SS_LIU_2023</strain>
    </source>
</reference>
<name>A0ACC2P8C7_9HYME</name>
<dbReference type="Proteomes" id="UP001239111">
    <property type="component" value="Chromosome 2"/>
</dbReference>
<accession>A0ACC2P8C7</accession>